<keyword evidence="8 10" id="KW-0464">Manganese</keyword>
<keyword evidence="5 10" id="KW-0460">Magnesium</keyword>
<dbReference type="InterPro" id="IPR019855">
    <property type="entry name" value="CRISPR-assoc_Cas1_NMENI"/>
</dbReference>
<dbReference type="InterPro" id="IPR042206">
    <property type="entry name" value="CRISPR-assoc_Cas1_C"/>
</dbReference>
<keyword evidence="1 10" id="KW-0540">Nuclease</keyword>
<keyword evidence="12" id="KW-1185">Reference proteome</keyword>
<keyword evidence="3 10" id="KW-0255">Endonuclease</keyword>
<evidence type="ECO:0000256" key="1">
    <source>
        <dbReference type="ARBA" id="ARBA00022722"/>
    </source>
</evidence>
<keyword evidence="7 10" id="KW-0238">DNA-binding</keyword>
<dbReference type="NCBIfam" id="TIGR00287">
    <property type="entry name" value="cas1"/>
    <property type="match status" value="1"/>
</dbReference>
<evidence type="ECO:0000256" key="5">
    <source>
        <dbReference type="ARBA" id="ARBA00022842"/>
    </source>
</evidence>
<evidence type="ECO:0000256" key="9">
    <source>
        <dbReference type="ARBA" id="ARBA00038592"/>
    </source>
</evidence>
<evidence type="ECO:0000313" key="11">
    <source>
        <dbReference type="EMBL" id="MDQ0503587.1"/>
    </source>
</evidence>
<accession>A0ABU0L8W5</accession>
<reference evidence="11 12" key="1">
    <citation type="submission" date="2023-07" db="EMBL/GenBank/DDBJ databases">
        <title>Genomic Encyclopedia of Type Strains, Phase IV (KMG-IV): sequencing the most valuable type-strain genomes for metagenomic binning, comparative biology and taxonomic classification.</title>
        <authorList>
            <person name="Goeker M."/>
        </authorList>
    </citation>
    <scope>NUCLEOTIDE SEQUENCE [LARGE SCALE GENOMIC DNA]</scope>
    <source>
        <strain evidence="11 12">DSM 3770</strain>
    </source>
</reference>
<dbReference type="EMBL" id="JAUSVY010000001">
    <property type="protein sequence ID" value="MDQ0503587.1"/>
    <property type="molecule type" value="Genomic_DNA"/>
</dbReference>
<comment type="caution">
    <text evidence="11">The sequence shown here is derived from an EMBL/GenBank/DDBJ whole genome shotgun (WGS) entry which is preliminary data.</text>
</comment>
<proteinExistence type="inferred from homology"/>
<dbReference type="Proteomes" id="UP001241747">
    <property type="component" value="Unassembled WGS sequence"/>
</dbReference>
<dbReference type="EC" id="3.1.-.-" evidence="10"/>
<evidence type="ECO:0000256" key="3">
    <source>
        <dbReference type="ARBA" id="ARBA00022759"/>
    </source>
</evidence>
<dbReference type="HAMAP" id="MF_01470">
    <property type="entry name" value="Cas1"/>
    <property type="match status" value="1"/>
</dbReference>
<evidence type="ECO:0000256" key="4">
    <source>
        <dbReference type="ARBA" id="ARBA00022801"/>
    </source>
</evidence>
<evidence type="ECO:0000313" key="12">
    <source>
        <dbReference type="Proteomes" id="UP001241747"/>
    </source>
</evidence>
<dbReference type="NCBIfam" id="TIGR03639">
    <property type="entry name" value="cas1_NMENI"/>
    <property type="match status" value="1"/>
</dbReference>
<gene>
    <name evidence="10" type="primary">cas1</name>
    <name evidence="11" type="ORF">QOZ94_000357</name>
</gene>
<evidence type="ECO:0000256" key="10">
    <source>
        <dbReference type="HAMAP-Rule" id="MF_01470"/>
    </source>
</evidence>
<evidence type="ECO:0000256" key="2">
    <source>
        <dbReference type="ARBA" id="ARBA00022723"/>
    </source>
</evidence>
<dbReference type="InterPro" id="IPR050646">
    <property type="entry name" value="Cas1"/>
</dbReference>
<evidence type="ECO:0000256" key="6">
    <source>
        <dbReference type="ARBA" id="ARBA00023118"/>
    </source>
</evidence>
<comment type="similarity">
    <text evidence="10">Belongs to the CRISPR-associated endonuclease Cas1 family.</text>
</comment>
<keyword evidence="2 10" id="KW-0479">Metal-binding</keyword>
<dbReference type="Gene3D" id="1.20.120.920">
    <property type="entry name" value="CRISPR-associated endonuclease Cas1, C-terminal domain"/>
    <property type="match status" value="1"/>
</dbReference>
<feature type="binding site" evidence="10">
    <location>
        <position position="204"/>
    </location>
    <ligand>
        <name>Mn(2+)</name>
        <dbReference type="ChEBI" id="CHEBI:29035"/>
    </ligand>
</feature>
<organism evidence="11 12">
    <name type="scientific">Xanthobacter agilis</name>
    <dbReference type="NCBI Taxonomy" id="47492"/>
    <lineage>
        <taxon>Bacteria</taxon>
        <taxon>Pseudomonadati</taxon>
        <taxon>Pseudomonadota</taxon>
        <taxon>Alphaproteobacteria</taxon>
        <taxon>Hyphomicrobiales</taxon>
        <taxon>Xanthobacteraceae</taxon>
        <taxon>Xanthobacter</taxon>
    </lineage>
</organism>
<comment type="function">
    <text evidence="10">CRISPR (clustered regularly interspaced short palindromic repeat), is an adaptive immune system that provides protection against mobile genetic elements (viruses, transposable elements and conjugative plasmids). CRISPR clusters contain spacers, sequences complementary to antecedent mobile elements, and target invading nucleic acids. CRISPR clusters are transcribed and processed into CRISPR RNA (crRNA). Acts as a dsDNA endonuclease. Involved in the integration of spacer DNA into the CRISPR cassette.</text>
</comment>
<name>A0ABU0L8W5_XANAG</name>
<dbReference type="InterPro" id="IPR002729">
    <property type="entry name" value="CRISPR-assoc_Cas1"/>
</dbReference>
<dbReference type="InterPro" id="IPR042211">
    <property type="entry name" value="CRISPR-assoc_Cas1_N"/>
</dbReference>
<dbReference type="RefSeq" id="WP_237346193.1">
    <property type="nucleotide sequence ID" value="NZ_JABWGX010000016.1"/>
</dbReference>
<evidence type="ECO:0000256" key="8">
    <source>
        <dbReference type="ARBA" id="ARBA00023211"/>
    </source>
</evidence>
<keyword evidence="4 10" id="KW-0378">Hydrolase</keyword>
<evidence type="ECO:0000256" key="7">
    <source>
        <dbReference type="ARBA" id="ARBA00023125"/>
    </source>
</evidence>
<keyword evidence="6 10" id="KW-0051">Antiviral defense</keyword>
<feature type="binding site" evidence="10">
    <location>
        <position position="219"/>
    </location>
    <ligand>
        <name>Mn(2+)</name>
        <dbReference type="ChEBI" id="CHEBI:29035"/>
    </ligand>
</feature>
<sequence length="307" mass="32838">MDRIVDIATDGRHLSAHRGFLVVSEDRREIGRIPLDDVCAVIVHAHGVTWTTNLVVALAERGAVLLLCGPNHAPVAVCLPLEGHHAQNARIRAQLEAGRPLLKQLWKQVVVAKISWQAAVLESCGIAASAFDLFTRKVRSGDPDNVEAQAARRYWPLLMGEAFRRDREAEGVNALLNYGYTVLRSLCARSAVAAGLHPSMGIHHANRTNAFALADDLMEPLRPLVDALALRLVAAGIETVTPEAKRAFTGLIALDLPLAGATTTVAGAAQRTAQTLATAFQTGRSADLVLPPPPSRLELAGLGALIR</sequence>
<comment type="subunit">
    <text evidence="9 10">Homodimer, forms a heterotetramer with a Cas2 homodimer.</text>
</comment>
<dbReference type="PANTHER" id="PTHR34353:SF2">
    <property type="entry name" value="CRISPR-ASSOCIATED ENDONUCLEASE CAS1 1"/>
    <property type="match status" value="1"/>
</dbReference>
<dbReference type="Gene3D" id="3.100.10.20">
    <property type="entry name" value="CRISPR-associated endonuclease Cas1, N-terminal domain"/>
    <property type="match status" value="1"/>
</dbReference>
<feature type="binding site" evidence="10">
    <location>
        <position position="147"/>
    </location>
    <ligand>
        <name>Mn(2+)</name>
        <dbReference type="ChEBI" id="CHEBI:29035"/>
    </ligand>
</feature>
<protein>
    <recommendedName>
        <fullName evidence="10">CRISPR-associated endonuclease Cas1</fullName>
        <ecNumber evidence="10">3.1.-.-</ecNumber>
    </recommendedName>
</protein>
<dbReference type="PANTHER" id="PTHR34353">
    <property type="entry name" value="CRISPR-ASSOCIATED ENDONUCLEASE CAS1 1"/>
    <property type="match status" value="1"/>
</dbReference>
<dbReference type="Pfam" id="PF01867">
    <property type="entry name" value="Cas_Cas1"/>
    <property type="match status" value="1"/>
</dbReference>
<comment type="cofactor">
    <cofactor evidence="10">
        <name>Mg(2+)</name>
        <dbReference type="ChEBI" id="CHEBI:18420"/>
    </cofactor>
    <cofactor evidence="10">
        <name>Mn(2+)</name>
        <dbReference type="ChEBI" id="CHEBI:29035"/>
    </cofactor>
</comment>